<evidence type="ECO:0000256" key="4">
    <source>
        <dbReference type="ARBA" id="ARBA00023136"/>
    </source>
</evidence>
<protein>
    <submittedName>
        <fullName evidence="7">Kelch domain-containing protein</fullName>
    </submittedName>
</protein>
<feature type="compositionally biased region" description="Basic and acidic residues" evidence="5">
    <location>
        <begin position="595"/>
        <end position="606"/>
    </location>
</feature>
<feature type="transmembrane region" description="Helical" evidence="6">
    <location>
        <begin position="494"/>
        <end position="519"/>
    </location>
</feature>
<organism evidence="7 8">
    <name type="scientific">Colletotrichum karsti</name>
    <dbReference type="NCBI Taxonomy" id="1095194"/>
    <lineage>
        <taxon>Eukaryota</taxon>
        <taxon>Fungi</taxon>
        <taxon>Dikarya</taxon>
        <taxon>Ascomycota</taxon>
        <taxon>Pezizomycotina</taxon>
        <taxon>Sordariomycetes</taxon>
        <taxon>Hypocreomycetidae</taxon>
        <taxon>Glomerellales</taxon>
        <taxon>Glomerellaceae</taxon>
        <taxon>Colletotrichum</taxon>
        <taxon>Colletotrichum boninense species complex</taxon>
    </lineage>
</organism>
<gene>
    <name evidence="7" type="ORF">CkaCkLH20_07381</name>
</gene>
<accession>A0A9P6LJN9</accession>
<dbReference type="RefSeq" id="XP_038744576.1">
    <property type="nucleotide sequence ID" value="XM_038890098.1"/>
</dbReference>
<keyword evidence="3 6" id="KW-1133">Transmembrane helix</keyword>
<reference evidence="7" key="2">
    <citation type="submission" date="2020-11" db="EMBL/GenBank/DDBJ databases">
        <title>Whole genome sequencing of Colletotrichum sp.</title>
        <authorList>
            <person name="Li H."/>
        </authorList>
    </citation>
    <scope>NUCLEOTIDE SEQUENCE</scope>
    <source>
        <strain evidence="7">CkLH20</strain>
    </source>
</reference>
<dbReference type="AlphaFoldDB" id="A0A9P6LJN9"/>
<keyword evidence="4 6" id="KW-0472">Membrane</keyword>
<comment type="subcellular location">
    <subcellularLocation>
        <location evidence="1">Membrane</location>
        <topology evidence="1">Single-pass membrane protein</topology>
    </subcellularLocation>
</comment>
<dbReference type="GO" id="GO:0016020">
    <property type="term" value="C:membrane"/>
    <property type="evidence" value="ECO:0007669"/>
    <property type="project" value="UniProtKB-SubCell"/>
</dbReference>
<keyword evidence="2 6" id="KW-0812">Transmembrane</keyword>
<sequence>MNTSNSPVTSLRIPKRYGGVYADGKIYIDGGNTYVPKGGNTFYNTEAGGYTAGMHNQLLVLDLSTNFTNQEIGPYSSIFKSPDVPNGLIEHVLWYSENTKKVYQLGGWFSFNSEQNPAYLADENMPEPAIWEFDVGNKRWTMSKDFDISNNGEIIDRPGAAAFCDAPTLNRSYVFEGYVQHRSGPANTQYAQSSDFRFLEGLLELDTADKSQPKLTNISVPTYIGPRMNGAMVHVPVGDKGIIVNLGGQTTRNPTPYGVQVKGANSGNININMSFVDIYDIETGFWFRQETFGLPDIPTGRSDICAVLVPAKDSSSWNIYMIAGVENYATYITSEEIWVLTLPTFQWILVHTRADGMYGHTCHAVGENLLIVGGMQTKNDGTGTNVNTCSDHMPAEIFSLVTHNYTGKYDTEAAKRLAPVPSQVVDAIGGTSSGGAYMTKPRAWSDVYLQYIFDPSLKRPEYTPTYTLVVQPSAANSSTPSPSSPSSNGPSKGAIVGGVVGGVLGAIALVGLGIFIVLFRRKKRRRAEEAATAEAARQSGAFSELPGYTPYSSPTEPKPAYARSPTPGLQAAELEVPQNASEMPSSPRYGGSFRDNPDESVAKYKL</sequence>
<dbReference type="InterPro" id="IPR015915">
    <property type="entry name" value="Kelch-typ_b-propeller"/>
</dbReference>
<reference evidence="7" key="1">
    <citation type="submission" date="2020-03" db="EMBL/GenBank/DDBJ databases">
        <authorList>
            <person name="He L."/>
        </authorList>
    </citation>
    <scope>NUCLEOTIDE SEQUENCE</scope>
    <source>
        <strain evidence="7">CkLH20</strain>
    </source>
</reference>
<evidence type="ECO:0000256" key="6">
    <source>
        <dbReference type="SAM" id="Phobius"/>
    </source>
</evidence>
<name>A0A9P6LJN9_9PEZI</name>
<evidence type="ECO:0000256" key="5">
    <source>
        <dbReference type="SAM" id="MobiDB-lite"/>
    </source>
</evidence>
<evidence type="ECO:0000256" key="3">
    <source>
        <dbReference type="ARBA" id="ARBA00022989"/>
    </source>
</evidence>
<proteinExistence type="predicted"/>
<dbReference type="EMBL" id="JAATWM020000023">
    <property type="protein sequence ID" value="KAF9875115.1"/>
    <property type="molecule type" value="Genomic_DNA"/>
</dbReference>
<dbReference type="GeneID" id="62163172"/>
<keyword evidence="8" id="KW-1185">Reference proteome</keyword>
<evidence type="ECO:0000256" key="1">
    <source>
        <dbReference type="ARBA" id="ARBA00004167"/>
    </source>
</evidence>
<dbReference type="SUPFAM" id="SSF50965">
    <property type="entry name" value="Galactose oxidase, central domain"/>
    <property type="match status" value="1"/>
</dbReference>
<dbReference type="InterPro" id="IPR011043">
    <property type="entry name" value="Gal_Oxase/kelch_b-propeller"/>
</dbReference>
<evidence type="ECO:0000313" key="8">
    <source>
        <dbReference type="Proteomes" id="UP000781932"/>
    </source>
</evidence>
<dbReference type="InterPro" id="IPR051694">
    <property type="entry name" value="Immunoregulatory_rcpt-like"/>
</dbReference>
<dbReference type="Proteomes" id="UP000781932">
    <property type="component" value="Unassembled WGS sequence"/>
</dbReference>
<dbReference type="GO" id="GO:0071944">
    <property type="term" value="C:cell periphery"/>
    <property type="evidence" value="ECO:0007669"/>
    <property type="project" value="UniProtKB-ARBA"/>
</dbReference>
<comment type="caution">
    <text evidence="7">The sequence shown here is derived from an EMBL/GenBank/DDBJ whole genome shotgun (WGS) entry which is preliminary data.</text>
</comment>
<evidence type="ECO:0000256" key="2">
    <source>
        <dbReference type="ARBA" id="ARBA00022692"/>
    </source>
</evidence>
<dbReference type="Gene3D" id="2.120.10.80">
    <property type="entry name" value="Kelch-type beta propeller"/>
    <property type="match status" value="2"/>
</dbReference>
<feature type="region of interest" description="Disordered" evidence="5">
    <location>
        <begin position="530"/>
        <end position="606"/>
    </location>
</feature>
<evidence type="ECO:0000313" key="7">
    <source>
        <dbReference type="EMBL" id="KAF9875115.1"/>
    </source>
</evidence>
<dbReference type="OrthoDB" id="10251809at2759"/>
<dbReference type="PANTHER" id="PTHR15549:SF26">
    <property type="entry name" value="AXIAL BUDDING PATTERN PROTEIN 2-RELATED"/>
    <property type="match status" value="1"/>
</dbReference>
<dbReference type="PANTHER" id="PTHR15549">
    <property type="entry name" value="PAIRED IMMUNOGLOBULIN-LIKE TYPE 2 RECEPTOR"/>
    <property type="match status" value="1"/>
</dbReference>